<dbReference type="Proteomes" id="UP000252517">
    <property type="component" value="Unassembled WGS sequence"/>
</dbReference>
<evidence type="ECO:0000313" key="2">
    <source>
        <dbReference type="Proteomes" id="UP000252517"/>
    </source>
</evidence>
<accession>A0A367X4W6</accession>
<dbReference type="EMBL" id="JPWH01000010">
    <property type="protein sequence ID" value="RCK48685.1"/>
    <property type="molecule type" value="Genomic_DNA"/>
</dbReference>
<evidence type="ECO:0000313" key="1">
    <source>
        <dbReference type="EMBL" id="RCK48685.1"/>
    </source>
</evidence>
<comment type="caution">
    <text evidence="1">The sequence shown here is derived from an EMBL/GenBank/DDBJ whole genome shotgun (WGS) entry which is preliminary data.</text>
</comment>
<reference evidence="1 2" key="1">
    <citation type="submission" date="2014-07" db="EMBL/GenBank/DDBJ databases">
        <title>Draft genome sequence of Thalassospira profundimaris S25-3-2.</title>
        <authorList>
            <person name="Lai Q."/>
            <person name="Shao Z."/>
        </authorList>
    </citation>
    <scope>NUCLEOTIDE SEQUENCE [LARGE SCALE GENOMIC DNA]</scope>
    <source>
        <strain evidence="1 2">S25-3-2</strain>
    </source>
</reference>
<name>A0A367X4W6_9PROT</name>
<organism evidence="1 2">
    <name type="scientific">Thalassospira profundimaris</name>
    <dbReference type="NCBI Taxonomy" id="502049"/>
    <lineage>
        <taxon>Bacteria</taxon>
        <taxon>Pseudomonadati</taxon>
        <taxon>Pseudomonadota</taxon>
        <taxon>Alphaproteobacteria</taxon>
        <taxon>Rhodospirillales</taxon>
        <taxon>Thalassospiraceae</taxon>
        <taxon>Thalassospira</taxon>
    </lineage>
</organism>
<sequence length="66" mass="7946">MRNIYSFLCHRFTTRFATGIYFARDRTSKPPYTPLTWHRFFAENRACQVIVIFLQKNACQTRPPFI</sequence>
<proteinExistence type="predicted"/>
<gene>
    <name evidence="1" type="ORF">TH25_13835</name>
</gene>
<protein>
    <submittedName>
        <fullName evidence="1">Uncharacterized protein</fullName>
    </submittedName>
</protein>
<dbReference type="AlphaFoldDB" id="A0A367X4W6"/>